<protein>
    <submittedName>
        <fullName evidence="1">Uncharacterized protein</fullName>
    </submittedName>
</protein>
<accession>A0ABN6X3N7</accession>
<organism evidence="1 2">
    <name type="scientific">Microbacterium suwonense</name>
    <dbReference type="NCBI Taxonomy" id="683047"/>
    <lineage>
        <taxon>Bacteria</taxon>
        <taxon>Bacillati</taxon>
        <taxon>Actinomycetota</taxon>
        <taxon>Actinomycetes</taxon>
        <taxon>Micrococcales</taxon>
        <taxon>Microbacteriaceae</taxon>
        <taxon>Microbacterium</taxon>
    </lineage>
</organism>
<gene>
    <name evidence="1" type="ORF">GCM10025863_19630</name>
</gene>
<sequence length="265" mass="29302">MTGSECRPCSTDDDAIAPYQLSHAVSHMIAVASDALGTLELVLRDPTEGIRIPLFGVYPVARQALEAGAYGIWMIAPDNPRLRRTRALRIQVQESREEMSLITEFLKDRGTDDMPLKKKKARERQKQARRESRVDKIAVVAAAAGLPTTEVKKGVSSMRTLLDEVDAHRPAPIATTRAVWQYLSGLAHPSLLRAIQASDLDQSDTQDPQVQHVRMTAKEDMVLLALDVALTVVGDLLDTAATRASNPAVRWRRDDLGLPPGWRLR</sequence>
<name>A0ABN6X3N7_9MICO</name>
<dbReference type="Proteomes" id="UP001321543">
    <property type="component" value="Chromosome"/>
</dbReference>
<evidence type="ECO:0000313" key="2">
    <source>
        <dbReference type="Proteomes" id="UP001321543"/>
    </source>
</evidence>
<evidence type="ECO:0000313" key="1">
    <source>
        <dbReference type="EMBL" id="BDZ39349.1"/>
    </source>
</evidence>
<reference evidence="2" key="1">
    <citation type="journal article" date="2019" name="Int. J. Syst. Evol. Microbiol.">
        <title>The Global Catalogue of Microorganisms (GCM) 10K type strain sequencing project: providing services to taxonomists for standard genome sequencing and annotation.</title>
        <authorList>
            <consortium name="The Broad Institute Genomics Platform"/>
            <consortium name="The Broad Institute Genome Sequencing Center for Infectious Disease"/>
            <person name="Wu L."/>
            <person name="Ma J."/>
        </authorList>
    </citation>
    <scope>NUCLEOTIDE SEQUENCE [LARGE SCALE GENOMIC DNA]</scope>
    <source>
        <strain evidence="2">NBRC 106310</strain>
    </source>
</reference>
<keyword evidence="2" id="KW-1185">Reference proteome</keyword>
<proteinExistence type="predicted"/>
<dbReference type="EMBL" id="AP027728">
    <property type="protein sequence ID" value="BDZ39349.1"/>
    <property type="molecule type" value="Genomic_DNA"/>
</dbReference>